<feature type="transmembrane region" description="Helical" evidence="2">
    <location>
        <begin position="59"/>
        <end position="77"/>
    </location>
</feature>
<keyword evidence="2" id="KW-1133">Transmembrane helix</keyword>
<evidence type="ECO:0000256" key="1">
    <source>
        <dbReference type="SAM" id="MobiDB-lite"/>
    </source>
</evidence>
<proteinExistence type="predicted"/>
<evidence type="ECO:0000313" key="3">
    <source>
        <dbReference type="EMBL" id="MFH4973569.1"/>
    </source>
</evidence>
<comment type="caution">
    <text evidence="3">The sequence shown here is derived from an EMBL/GenBank/DDBJ whole genome shotgun (WGS) entry which is preliminary data.</text>
</comment>
<keyword evidence="4" id="KW-1185">Reference proteome</keyword>
<dbReference type="Proteomes" id="UP001608902">
    <property type="component" value="Unassembled WGS sequence"/>
</dbReference>
<accession>A0ABD6E638</accession>
<feature type="compositionally biased region" description="Basic residues" evidence="1">
    <location>
        <begin position="150"/>
        <end position="184"/>
    </location>
</feature>
<organism evidence="3 4">
    <name type="scientific">Gnathostoma spinigerum</name>
    <dbReference type="NCBI Taxonomy" id="75299"/>
    <lineage>
        <taxon>Eukaryota</taxon>
        <taxon>Metazoa</taxon>
        <taxon>Ecdysozoa</taxon>
        <taxon>Nematoda</taxon>
        <taxon>Chromadorea</taxon>
        <taxon>Rhabditida</taxon>
        <taxon>Spirurina</taxon>
        <taxon>Gnathostomatomorpha</taxon>
        <taxon>Gnathostomatoidea</taxon>
        <taxon>Gnathostomatidae</taxon>
        <taxon>Gnathostoma</taxon>
    </lineage>
</organism>
<evidence type="ECO:0000313" key="4">
    <source>
        <dbReference type="Proteomes" id="UP001608902"/>
    </source>
</evidence>
<keyword evidence="2" id="KW-0812">Transmembrane</keyword>
<gene>
    <name evidence="3" type="ORF">AB6A40_000278</name>
</gene>
<protein>
    <submittedName>
        <fullName evidence="3">Uncharacterized protein</fullName>
    </submittedName>
</protein>
<feature type="compositionally biased region" description="Basic and acidic residues" evidence="1">
    <location>
        <begin position="138"/>
        <end position="149"/>
    </location>
</feature>
<evidence type="ECO:0000256" key="2">
    <source>
        <dbReference type="SAM" id="Phobius"/>
    </source>
</evidence>
<reference evidence="3 4" key="1">
    <citation type="submission" date="2024-08" db="EMBL/GenBank/DDBJ databases">
        <title>Gnathostoma spinigerum genome.</title>
        <authorList>
            <person name="Gonzalez-Bertolin B."/>
            <person name="Monzon S."/>
            <person name="Zaballos A."/>
            <person name="Jimenez P."/>
            <person name="Dekumyoy P."/>
            <person name="Varona S."/>
            <person name="Cuesta I."/>
            <person name="Sumanam S."/>
            <person name="Adisakwattana P."/>
            <person name="Gasser R.B."/>
            <person name="Hernandez-Gonzalez A."/>
            <person name="Young N.D."/>
            <person name="Perteguer M.J."/>
        </authorList>
    </citation>
    <scope>NUCLEOTIDE SEQUENCE [LARGE SCALE GENOMIC DNA]</scope>
    <source>
        <strain evidence="3">AL3</strain>
        <tissue evidence="3">Liver</tissue>
    </source>
</reference>
<keyword evidence="2" id="KW-0472">Membrane</keyword>
<dbReference type="AlphaFoldDB" id="A0ABD6E638"/>
<name>A0ABD6E638_9BILA</name>
<feature type="region of interest" description="Disordered" evidence="1">
    <location>
        <begin position="104"/>
        <end position="203"/>
    </location>
</feature>
<feature type="compositionally biased region" description="Polar residues" evidence="1">
    <location>
        <begin position="105"/>
        <end position="117"/>
    </location>
</feature>
<sequence length="203" mass="23742">MEHTPKKVPNKDMRLAPHEKTIVESRRSSEETYDNSLQYMYNDFRWEMAVIRQWTSMETIYVILLIFEIFLLFFSIVKEFDTDEFPSPRKRHVTKTIITSKSTKNMRSLSDIETGSNETRRRMTDGSADWTKPKVSKSSREKSAREKSARKSGRKSQKGHHKSERSGHKSHRSGRSSRKSNKNKHSSERHMGSKSKKSAQNET</sequence>
<dbReference type="EMBL" id="JBGFUD010000074">
    <property type="protein sequence ID" value="MFH4973569.1"/>
    <property type="molecule type" value="Genomic_DNA"/>
</dbReference>